<name>A0ABY7DSQ7_MYAAR</name>
<accession>A0ABY7DSQ7</accession>
<dbReference type="PANTHER" id="PTHR33395:SF22">
    <property type="entry name" value="REVERSE TRANSCRIPTASE DOMAIN-CONTAINING PROTEIN"/>
    <property type="match status" value="1"/>
</dbReference>
<dbReference type="Gene3D" id="3.60.10.10">
    <property type="entry name" value="Endonuclease/exonuclease/phosphatase"/>
    <property type="match status" value="1"/>
</dbReference>
<dbReference type="Proteomes" id="UP001164746">
    <property type="component" value="Chromosome 3"/>
</dbReference>
<evidence type="ECO:0000259" key="1">
    <source>
        <dbReference type="Pfam" id="PF14529"/>
    </source>
</evidence>
<evidence type="ECO:0000313" key="3">
    <source>
        <dbReference type="Proteomes" id="UP001164746"/>
    </source>
</evidence>
<organism evidence="2 3">
    <name type="scientific">Mya arenaria</name>
    <name type="common">Soft-shell clam</name>
    <dbReference type="NCBI Taxonomy" id="6604"/>
    <lineage>
        <taxon>Eukaryota</taxon>
        <taxon>Metazoa</taxon>
        <taxon>Spiralia</taxon>
        <taxon>Lophotrochozoa</taxon>
        <taxon>Mollusca</taxon>
        <taxon>Bivalvia</taxon>
        <taxon>Autobranchia</taxon>
        <taxon>Heteroconchia</taxon>
        <taxon>Euheterodonta</taxon>
        <taxon>Imparidentia</taxon>
        <taxon>Neoheterodontei</taxon>
        <taxon>Myida</taxon>
        <taxon>Myoidea</taxon>
        <taxon>Myidae</taxon>
        <taxon>Mya</taxon>
    </lineage>
</organism>
<proteinExistence type="predicted"/>
<dbReference type="InterPro" id="IPR036691">
    <property type="entry name" value="Endo/exonu/phosph_ase_sf"/>
</dbReference>
<feature type="domain" description="Endonuclease/exonuclease/phosphatase" evidence="1">
    <location>
        <begin position="168"/>
        <end position="268"/>
    </location>
</feature>
<protein>
    <recommendedName>
        <fullName evidence="1">Endonuclease/exonuclease/phosphatase domain-containing protein</fullName>
    </recommendedName>
</protein>
<dbReference type="SUPFAM" id="SSF56219">
    <property type="entry name" value="DNase I-like"/>
    <property type="match status" value="1"/>
</dbReference>
<gene>
    <name evidence="2" type="ORF">MAR_025114</name>
</gene>
<dbReference type="Pfam" id="PF14529">
    <property type="entry name" value="Exo_endo_phos_2"/>
    <property type="match status" value="1"/>
</dbReference>
<evidence type="ECO:0000313" key="2">
    <source>
        <dbReference type="EMBL" id="WAR00742.1"/>
    </source>
</evidence>
<keyword evidence="3" id="KW-1185">Reference proteome</keyword>
<dbReference type="PANTHER" id="PTHR33395">
    <property type="entry name" value="TRANSCRIPTASE, PUTATIVE-RELATED-RELATED"/>
    <property type="match status" value="1"/>
</dbReference>
<sequence>MKLKRQTSLNHYQISIAHLIQCSAHYILVAPNTLTIQITASLNSLSGRTTSIHANKRSSVFESLPAKQNLRIIASIDYIDYIKPDNICGTESLLRGVKPSKNKSLDATENTEIFPGNYTVYRNDRSSRGGGVFIAVQSNIASVECVDGITNCEIETVESTLKGKKDFYISSFYMPKRNTYDLEQLSSALSLTINLQQKQYVLCGDFNCTDINWNTLSVPNDINVQDRPMQQKLIDLSVENSLTQVHDQPIRQGNILDLVFASNPSLVKSSVNLDSKPIYSKTKPRKIYLFQEANLDNLKLSCKLKVIKFPRYTNMRMLRHFRMYSKLTLLKYIEENVASKTVKKEHCLPWLNRNRKEYIRKKARFENWSKFRNIQKEWIKNKNSKPFWEYVKSKKKENIALASPITKRFQCSVDTGTLPAGWRNANISPVFIKGDGHLAENYRPVSLTTVLCYFRTSHLWTFPEAFLETFHPD</sequence>
<dbReference type="InterPro" id="IPR005135">
    <property type="entry name" value="Endo/exonuclease/phosphatase"/>
</dbReference>
<dbReference type="EMBL" id="CP111014">
    <property type="protein sequence ID" value="WAR00742.1"/>
    <property type="molecule type" value="Genomic_DNA"/>
</dbReference>
<reference evidence="2" key="1">
    <citation type="submission" date="2022-11" db="EMBL/GenBank/DDBJ databases">
        <title>Centuries of genome instability and evolution in soft-shell clam transmissible cancer (bioRxiv).</title>
        <authorList>
            <person name="Hart S.F.M."/>
            <person name="Yonemitsu M.A."/>
            <person name="Giersch R.M."/>
            <person name="Beal B.F."/>
            <person name="Arriagada G."/>
            <person name="Davis B.W."/>
            <person name="Ostrander E.A."/>
            <person name="Goff S.P."/>
            <person name="Metzger M.J."/>
        </authorList>
    </citation>
    <scope>NUCLEOTIDE SEQUENCE</scope>
    <source>
        <strain evidence="2">MELC-2E11</strain>
        <tissue evidence="2">Siphon/mantle</tissue>
    </source>
</reference>